<organism evidence="2 3">
    <name type="scientific">Mycobacterium phage Refuge</name>
    <dbReference type="NCBI Taxonomy" id="2517967"/>
    <lineage>
        <taxon>Viruses</taxon>
        <taxon>Duplodnaviria</taxon>
        <taxon>Heunggongvirae</taxon>
        <taxon>Uroviricota</taxon>
        <taxon>Caudoviricetes</taxon>
        <taxon>Refugevirus</taxon>
        <taxon>Refugevirus refuge</taxon>
    </lineage>
</organism>
<evidence type="ECO:0000313" key="3">
    <source>
        <dbReference type="Proteomes" id="UP000294688"/>
    </source>
</evidence>
<sequence>MSTPIHPETYPTDPTGAIGAGGAFVIGGGNFKFGQDYNEAIINNMFSVPLPNPGNAVAILQQQLSRLPLDSLQYFKNLIPGTIDDDFIDIATAVATIIGNLANLPRALLTGDFEHWISTTFNSVSREFTQIMEILGGIVVTPINNAVQQVKDWWNGIGSAVSQGVKNFEQMLSQLWSGLTGKPATGVKSPADVANAASGTAQQADTGVQIGEWNNAVLGIRNNKAFDSGMDPTGVSMFAIPASSTPGGEPPFVTATAAAVPIMFWIAPDDAKRGSVMWFGKGNANITAFYVDVYRMNKSTNTMELLHSSQDLYPMLSPNWKAIRYNMQAVNRVTVAHGDVLAIAFRVAGTGSHQIVGRYSGWLPADPTQVPQRPSAVRTGVGNLAFSSINYSGDIPVAALGIVEGDVPPPFFSPRKTEVSTLGWYDYDIPTWANKVEGVYIGGAGAGHGGDGGVTLAGKGGGAGQWVTETLVRGVDFPMDATKLRVYVGKGGATAGVKEATGQNGEATYREAISGGKGQTLAAAGLAATGYVGSDNNSAGESPGDIAYGEQTYIGGQGGAGGRGGANGGSPGAGGGGGFGGIYGIAFPGGSGGDGRAWFTAKQS</sequence>
<feature type="domain" description="Glycine-rich" evidence="1">
    <location>
        <begin position="422"/>
        <end position="601"/>
    </location>
</feature>
<dbReference type="GeneID" id="64871351"/>
<dbReference type="Proteomes" id="UP000294688">
    <property type="component" value="Segment"/>
</dbReference>
<evidence type="ECO:0000259" key="1">
    <source>
        <dbReference type="Pfam" id="PF21722"/>
    </source>
</evidence>
<dbReference type="Pfam" id="PF21722">
    <property type="entry name" value="Gly_rich_2"/>
    <property type="match status" value="1"/>
</dbReference>
<dbReference type="RefSeq" id="YP_010061732.1">
    <property type="nucleotide sequence ID" value="NC_054786.1"/>
</dbReference>
<name>A0A482JEK3_9CAUD</name>
<dbReference type="InterPro" id="IPR049304">
    <property type="entry name" value="Gly_rich_dom"/>
</dbReference>
<proteinExistence type="predicted"/>
<reference evidence="2 3" key="1">
    <citation type="submission" date="2019-02" db="EMBL/GenBank/DDBJ databases">
        <authorList>
            <person name="Borges K.M."/>
            <person name="Daniels K.G."/>
            <person name="Guerrette L.R."/>
            <person name="Hannigan S.R."/>
            <person name="Hodsdon B.M."/>
            <person name="Krystek B.N."/>
            <person name="Paluszek M.C."/>
            <person name="Pettit J.E."/>
            <person name="Riccardi S.G."/>
            <person name="Rossignol A."/>
            <person name="Verrell S.C."/>
            <person name="Divens A.M."/>
            <person name="Garlena R.A."/>
            <person name="Russell D.A."/>
            <person name="Pope W.H."/>
            <person name="Jacobs-Sera D."/>
            <person name="Hatfull G.F."/>
        </authorList>
    </citation>
    <scope>NUCLEOTIDE SEQUENCE [LARGE SCALE GENOMIC DNA]</scope>
</reference>
<protein>
    <submittedName>
        <fullName evidence="2">Minor tail protein</fullName>
    </submittedName>
</protein>
<evidence type="ECO:0000313" key="2">
    <source>
        <dbReference type="EMBL" id="QBP31055.1"/>
    </source>
</evidence>
<accession>A0A482JEK3</accession>
<dbReference type="EMBL" id="MK494113">
    <property type="protein sequence ID" value="QBP31055.1"/>
    <property type="molecule type" value="Genomic_DNA"/>
</dbReference>
<keyword evidence="3" id="KW-1185">Reference proteome</keyword>
<gene>
    <name evidence="2" type="primary">35</name>
    <name evidence="2" type="ORF">SEA_REFUGE_35</name>
</gene>
<dbReference type="KEGG" id="vg:64871351"/>